<dbReference type="EMBL" id="CP009962">
    <property type="protein sequence ID" value="AIY40363.1"/>
    <property type="molecule type" value="Genomic_DNA"/>
</dbReference>
<keyword evidence="1" id="KW-1133">Transmembrane helix</keyword>
<keyword evidence="1" id="KW-0812">Transmembrane</keyword>
<sequence>MAAAFNQGNRIMKAVIALTVLTMIILAVIAVVTREKQATQQKRREYIRKKPLSNNDQVMYWRLVGALPDHMVLAQVSLGRCLGTKDSGGLDTLTSKNLDFVVCDKASEVVAVIEIDNKNHNVKTISKEDERKYKALKNAGIDIIRWRANSLPSEADIRERFTLLDPTKKLRVVKNKTHQTSIFGIGIGKYRNTGAG</sequence>
<dbReference type="Pfam" id="PF10881">
    <property type="entry name" value="DUF2726"/>
    <property type="match status" value="1"/>
</dbReference>
<keyword evidence="1" id="KW-0472">Membrane</keyword>
<evidence type="ECO:0000313" key="4">
    <source>
        <dbReference type="Proteomes" id="UP000030302"/>
    </source>
</evidence>
<name>A0A0A1F6N3_9BURK</name>
<dbReference type="Proteomes" id="UP000030302">
    <property type="component" value="Chromosome"/>
</dbReference>
<gene>
    <name evidence="3" type="ORF">LT85_1205</name>
</gene>
<keyword evidence="4" id="KW-1185">Reference proteome</keyword>
<feature type="transmembrane region" description="Helical" evidence="1">
    <location>
        <begin position="14"/>
        <end position="33"/>
    </location>
</feature>
<proteinExistence type="predicted"/>
<dbReference type="AlphaFoldDB" id="A0A0A1F6N3"/>
<organism evidence="3 4">
    <name type="scientific">Collimonas arenae</name>
    <dbReference type="NCBI Taxonomy" id="279058"/>
    <lineage>
        <taxon>Bacteria</taxon>
        <taxon>Pseudomonadati</taxon>
        <taxon>Pseudomonadota</taxon>
        <taxon>Betaproteobacteria</taxon>
        <taxon>Burkholderiales</taxon>
        <taxon>Oxalobacteraceae</taxon>
        <taxon>Collimonas</taxon>
    </lineage>
</organism>
<protein>
    <recommendedName>
        <fullName evidence="2">DUF2726 domain-containing protein</fullName>
    </recommendedName>
</protein>
<reference evidence="4" key="1">
    <citation type="journal article" date="2014" name="Soil Biol. Biochem.">
        <title>Structure and function of bacterial communities in ageing soils: Insights from the Mendocino ecological staircase.</title>
        <authorList>
            <person name="Uroz S."/>
            <person name="Tech J.J."/>
            <person name="Sawaya N.A."/>
            <person name="Frey-Klett P."/>
            <person name="Leveau J.H.J."/>
        </authorList>
    </citation>
    <scope>NUCLEOTIDE SEQUENCE [LARGE SCALE GENOMIC DNA]</scope>
    <source>
        <strain evidence="4">Cal35</strain>
    </source>
</reference>
<dbReference type="STRING" id="279058.LT85_1205"/>
<dbReference type="OrthoDB" id="6882268at2"/>
<evidence type="ECO:0000256" key="1">
    <source>
        <dbReference type="SAM" id="Phobius"/>
    </source>
</evidence>
<feature type="domain" description="DUF2726" evidence="2">
    <location>
        <begin position="52"/>
        <end position="161"/>
    </location>
</feature>
<dbReference type="KEGG" id="care:LT85_1205"/>
<dbReference type="InterPro" id="IPR024402">
    <property type="entry name" value="DUF2726"/>
</dbReference>
<evidence type="ECO:0000259" key="2">
    <source>
        <dbReference type="Pfam" id="PF10881"/>
    </source>
</evidence>
<evidence type="ECO:0000313" key="3">
    <source>
        <dbReference type="EMBL" id="AIY40363.1"/>
    </source>
</evidence>
<accession>A0A0A1F6N3</accession>
<dbReference type="HOGENOM" id="CLU_082936_3_0_4"/>